<protein>
    <submittedName>
        <fullName evidence="1">Uncharacterized protein</fullName>
    </submittedName>
</protein>
<feature type="non-terminal residue" evidence="1">
    <location>
        <position position="1"/>
    </location>
</feature>
<dbReference type="AlphaFoldDB" id="A0AAV4Q2R9"/>
<gene>
    <name evidence="1" type="ORF">CEXT_802481</name>
</gene>
<name>A0AAV4Q2R9_CAEEX</name>
<keyword evidence="2" id="KW-1185">Reference proteome</keyword>
<reference evidence="1 2" key="1">
    <citation type="submission" date="2021-06" db="EMBL/GenBank/DDBJ databases">
        <title>Caerostris extrusa draft genome.</title>
        <authorList>
            <person name="Kono N."/>
            <person name="Arakawa K."/>
        </authorList>
    </citation>
    <scope>NUCLEOTIDE SEQUENCE [LARGE SCALE GENOMIC DNA]</scope>
</reference>
<comment type="caution">
    <text evidence="1">The sequence shown here is derived from an EMBL/GenBank/DDBJ whole genome shotgun (WGS) entry which is preliminary data.</text>
</comment>
<accession>A0AAV4Q2R9</accession>
<dbReference type="EMBL" id="BPLR01005507">
    <property type="protein sequence ID" value="GIY02826.1"/>
    <property type="molecule type" value="Genomic_DNA"/>
</dbReference>
<sequence>SRTCPENDSHPGIIIMVSSQSGRKACVYAYPFINYIARKCHVYSNGGHLKWLRMEFGGLGPVFPGLVQKTTVAPTAGIIMRSSPKWQKACVYAYPFRNYIPRKCHVCNWGHLKWLRMEFGGLDLVCKS</sequence>
<evidence type="ECO:0000313" key="1">
    <source>
        <dbReference type="EMBL" id="GIY02826.1"/>
    </source>
</evidence>
<dbReference type="Proteomes" id="UP001054945">
    <property type="component" value="Unassembled WGS sequence"/>
</dbReference>
<proteinExistence type="predicted"/>
<organism evidence="1 2">
    <name type="scientific">Caerostris extrusa</name>
    <name type="common">Bark spider</name>
    <name type="synonym">Caerostris bankana</name>
    <dbReference type="NCBI Taxonomy" id="172846"/>
    <lineage>
        <taxon>Eukaryota</taxon>
        <taxon>Metazoa</taxon>
        <taxon>Ecdysozoa</taxon>
        <taxon>Arthropoda</taxon>
        <taxon>Chelicerata</taxon>
        <taxon>Arachnida</taxon>
        <taxon>Araneae</taxon>
        <taxon>Araneomorphae</taxon>
        <taxon>Entelegynae</taxon>
        <taxon>Araneoidea</taxon>
        <taxon>Araneidae</taxon>
        <taxon>Caerostris</taxon>
    </lineage>
</organism>
<evidence type="ECO:0000313" key="2">
    <source>
        <dbReference type="Proteomes" id="UP001054945"/>
    </source>
</evidence>